<proteinExistence type="predicted"/>
<dbReference type="EMBL" id="BAAALS010000006">
    <property type="protein sequence ID" value="GAA1745768.1"/>
    <property type="molecule type" value="Genomic_DNA"/>
</dbReference>
<organism evidence="1 2">
    <name type="scientific">Luedemannella helvata</name>
    <dbReference type="NCBI Taxonomy" id="349315"/>
    <lineage>
        <taxon>Bacteria</taxon>
        <taxon>Bacillati</taxon>
        <taxon>Actinomycetota</taxon>
        <taxon>Actinomycetes</taxon>
        <taxon>Micromonosporales</taxon>
        <taxon>Micromonosporaceae</taxon>
        <taxon>Luedemannella</taxon>
    </lineage>
</organism>
<sequence>MQGFLTCEGWWFDSGWTRPETLTQITSSDVELFAQNSGMTGPRCAAPAGG</sequence>
<evidence type="ECO:0000313" key="1">
    <source>
        <dbReference type="EMBL" id="GAA1745768.1"/>
    </source>
</evidence>
<reference evidence="2" key="1">
    <citation type="journal article" date="2019" name="Int. J. Syst. Evol. Microbiol.">
        <title>The Global Catalogue of Microorganisms (GCM) 10K type strain sequencing project: providing services to taxonomists for standard genome sequencing and annotation.</title>
        <authorList>
            <consortium name="The Broad Institute Genomics Platform"/>
            <consortium name="The Broad Institute Genome Sequencing Center for Infectious Disease"/>
            <person name="Wu L."/>
            <person name="Ma J."/>
        </authorList>
    </citation>
    <scope>NUCLEOTIDE SEQUENCE [LARGE SCALE GENOMIC DNA]</scope>
    <source>
        <strain evidence="2">JCM 13249</strain>
    </source>
</reference>
<evidence type="ECO:0000313" key="2">
    <source>
        <dbReference type="Proteomes" id="UP001500655"/>
    </source>
</evidence>
<comment type="caution">
    <text evidence="1">The sequence shown here is derived from an EMBL/GenBank/DDBJ whole genome shotgun (WGS) entry which is preliminary data.</text>
</comment>
<keyword evidence="2" id="KW-1185">Reference proteome</keyword>
<accession>A0ABP4W7M9</accession>
<dbReference type="Proteomes" id="UP001500655">
    <property type="component" value="Unassembled WGS sequence"/>
</dbReference>
<gene>
    <name evidence="1" type="ORF">GCM10009681_15920</name>
</gene>
<protein>
    <submittedName>
        <fullName evidence="1">Uncharacterized protein</fullName>
    </submittedName>
</protein>
<name>A0ABP4W7M9_9ACTN</name>